<dbReference type="PANTHER" id="PTHR10513:SF46">
    <property type="entry name" value="DEOXYGUANOSINE KINASE"/>
    <property type="match status" value="1"/>
</dbReference>
<keyword evidence="3" id="KW-1185">Reference proteome</keyword>
<feature type="domain" description="Deoxynucleoside kinase" evidence="1">
    <location>
        <begin position="7"/>
        <end position="204"/>
    </location>
</feature>
<name>A0ABR5MG98_9BACI</name>
<dbReference type="InterPro" id="IPR031314">
    <property type="entry name" value="DNK_dom"/>
</dbReference>
<dbReference type="InterPro" id="IPR002624">
    <property type="entry name" value="DCK/DGK"/>
</dbReference>
<sequence length="210" mass="24899">MANIPFITIEGPIGIGKTSLAKKLSSHYNFHLLKEIVEENPFLDKFYENMEAWSFQTEMFFLCNRFKQLDDIKQQYLSMGKPVMADYHIFKNMIFAQRTLSSDKMIKFEKIYEILTEDMPMPNMIIYLHASIDTMMNRIKRRGRTIEKNIQASYLEQLSSDYEDYINYLERSHPDLSIIRIDGDIMDFVQYQSDLEGIIQMVDEQLRKLA</sequence>
<dbReference type="Gene3D" id="3.40.50.300">
    <property type="entry name" value="P-loop containing nucleotide triphosphate hydrolases"/>
    <property type="match status" value="1"/>
</dbReference>
<dbReference type="Proteomes" id="UP000037854">
    <property type="component" value="Unassembled WGS sequence"/>
</dbReference>
<dbReference type="CDD" id="cd01673">
    <property type="entry name" value="dNK"/>
    <property type="match status" value="1"/>
</dbReference>
<dbReference type="Pfam" id="PF01712">
    <property type="entry name" value="dNK"/>
    <property type="match status" value="1"/>
</dbReference>
<dbReference type="PIRSF" id="PIRSF000705">
    <property type="entry name" value="DNK"/>
    <property type="match status" value="1"/>
</dbReference>
<reference evidence="2 3" key="1">
    <citation type="submission" date="2015-07" db="EMBL/GenBank/DDBJ databases">
        <title>High-quality draft genome sequence of Oceanobacillus caeni HM6, a bacillus isolated from a human feces.</title>
        <authorList>
            <person name="Kumar J."/>
            <person name="Verma M.K."/>
            <person name="Pandey R."/>
            <person name="Bhambi M."/>
            <person name="Chauhan N."/>
        </authorList>
    </citation>
    <scope>NUCLEOTIDE SEQUENCE [LARGE SCALE GENOMIC DNA]</scope>
    <source>
        <strain evidence="2 3">HM6</strain>
    </source>
</reference>
<proteinExistence type="predicted"/>
<evidence type="ECO:0000313" key="2">
    <source>
        <dbReference type="EMBL" id="KPH71252.1"/>
    </source>
</evidence>
<dbReference type="InterPro" id="IPR027417">
    <property type="entry name" value="P-loop_NTPase"/>
</dbReference>
<keyword evidence="2" id="KW-0808">Transferase</keyword>
<dbReference type="InterPro" id="IPR050566">
    <property type="entry name" value="Deoxyribonucleoside_kinase"/>
</dbReference>
<evidence type="ECO:0000259" key="1">
    <source>
        <dbReference type="Pfam" id="PF01712"/>
    </source>
</evidence>
<dbReference type="PANTHER" id="PTHR10513">
    <property type="entry name" value="DEOXYNUCLEOSIDE KINASE"/>
    <property type="match status" value="1"/>
</dbReference>
<organism evidence="2 3">
    <name type="scientific">Oceanobacillus caeni</name>
    <dbReference type="NCBI Taxonomy" id="405946"/>
    <lineage>
        <taxon>Bacteria</taxon>
        <taxon>Bacillati</taxon>
        <taxon>Bacillota</taxon>
        <taxon>Bacilli</taxon>
        <taxon>Bacillales</taxon>
        <taxon>Bacillaceae</taxon>
        <taxon>Oceanobacillus</taxon>
    </lineage>
</organism>
<dbReference type="EMBL" id="LGTK01000084">
    <property type="protein sequence ID" value="KPH71252.1"/>
    <property type="molecule type" value="Genomic_DNA"/>
</dbReference>
<evidence type="ECO:0000313" key="3">
    <source>
        <dbReference type="Proteomes" id="UP000037854"/>
    </source>
</evidence>
<accession>A0ABR5MG98</accession>
<gene>
    <name evidence="2" type="ORF">AFL42_15825</name>
</gene>
<dbReference type="RefSeq" id="WP_060669174.1">
    <property type="nucleotide sequence ID" value="NZ_LGTK01000084.1"/>
</dbReference>
<keyword evidence="2" id="KW-0418">Kinase</keyword>
<protein>
    <submittedName>
        <fullName evidence="2">Deoxyguanosine kinase</fullName>
    </submittedName>
</protein>
<dbReference type="GO" id="GO:0016301">
    <property type="term" value="F:kinase activity"/>
    <property type="evidence" value="ECO:0007669"/>
    <property type="project" value="UniProtKB-KW"/>
</dbReference>
<comment type="caution">
    <text evidence="2">The sequence shown here is derived from an EMBL/GenBank/DDBJ whole genome shotgun (WGS) entry which is preliminary data.</text>
</comment>
<dbReference type="SUPFAM" id="SSF52540">
    <property type="entry name" value="P-loop containing nucleoside triphosphate hydrolases"/>
    <property type="match status" value="1"/>
</dbReference>